<dbReference type="EMBL" id="PTRA01000001">
    <property type="protein sequence ID" value="PQA59412.1"/>
    <property type="molecule type" value="Genomic_DNA"/>
</dbReference>
<dbReference type="PANTHER" id="PTHR30565">
    <property type="entry name" value="PROTEIN YCIF"/>
    <property type="match status" value="1"/>
</dbReference>
<comment type="caution">
    <text evidence="1">The sequence shown here is derived from an EMBL/GenBank/DDBJ whole genome shotgun (WGS) entry which is preliminary data.</text>
</comment>
<dbReference type="SUPFAM" id="SSF47240">
    <property type="entry name" value="Ferritin-like"/>
    <property type="match status" value="1"/>
</dbReference>
<dbReference type="AlphaFoldDB" id="A0A2S7INV9"/>
<proteinExistence type="predicted"/>
<dbReference type="InterPro" id="IPR009078">
    <property type="entry name" value="Ferritin-like_SF"/>
</dbReference>
<evidence type="ECO:0000313" key="1">
    <source>
        <dbReference type="EMBL" id="PQA59412.1"/>
    </source>
</evidence>
<dbReference type="Gene3D" id="1.20.1260.10">
    <property type="match status" value="1"/>
</dbReference>
<dbReference type="PANTHER" id="PTHR30565:SF9">
    <property type="entry name" value="PROTEIN YCIF"/>
    <property type="match status" value="1"/>
</dbReference>
<evidence type="ECO:0000313" key="2">
    <source>
        <dbReference type="Proteomes" id="UP000239590"/>
    </source>
</evidence>
<protein>
    <submittedName>
        <fullName evidence="1">Ferritin-like domain-containing protein</fullName>
    </submittedName>
</protein>
<dbReference type="OrthoDB" id="9795056at2"/>
<reference evidence="2" key="1">
    <citation type="submission" date="2018-02" db="EMBL/GenBank/DDBJ databases">
        <title>Genome sequencing of Solimonas sp. HR-BB.</title>
        <authorList>
            <person name="Lee Y."/>
            <person name="Jeon C.O."/>
        </authorList>
    </citation>
    <scope>NUCLEOTIDE SEQUENCE [LARGE SCALE GENOMIC DNA]</scope>
    <source>
        <strain evidence="2">HR-U</strain>
    </source>
</reference>
<dbReference type="InterPro" id="IPR012347">
    <property type="entry name" value="Ferritin-like"/>
</dbReference>
<accession>A0A2S7INV9</accession>
<sequence>MASLASLFQMDKAEGLSELFVAQLKDIYWAENKLTTALTEMETAATTDELKGGLRTHLAETEGQIKRLNQVFSSLGLEAEGVKCQAMAGLVDEGEDIVAETQSGSLTRDAGIIAACQKVEHYEIASYGTLVAWAKILGYEEAARLLHANLQEEEATDQKLTMLAESFVNTTATAE</sequence>
<organism evidence="1 2">
    <name type="scientific">Siphonobacter curvatus</name>
    <dbReference type="NCBI Taxonomy" id="2094562"/>
    <lineage>
        <taxon>Bacteria</taxon>
        <taxon>Pseudomonadati</taxon>
        <taxon>Bacteroidota</taxon>
        <taxon>Cytophagia</taxon>
        <taxon>Cytophagales</taxon>
        <taxon>Cytophagaceae</taxon>
        <taxon>Siphonobacter</taxon>
    </lineage>
</organism>
<name>A0A2S7INV9_9BACT</name>
<dbReference type="RefSeq" id="WP_104710884.1">
    <property type="nucleotide sequence ID" value="NZ_PTRA01000001.1"/>
</dbReference>
<dbReference type="InterPro" id="IPR010287">
    <property type="entry name" value="DUF892_YciF-like"/>
</dbReference>
<dbReference type="CDD" id="cd07909">
    <property type="entry name" value="YciF"/>
    <property type="match status" value="1"/>
</dbReference>
<dbReference type="Proteomes" id="UP000239590">
    <property type="component" value="Unassembled WGS sequence"/>
</dbReference>
<dbReference type="Pfam" id="PF05974">
    <property type="entry name" value="DUF892"/>
    <property type="match status" value="1"/>
</dbReference>
<gene>
    <name evidence="1" type="ORF">C5O19_07095</name>
</gene>
<keyword evidence="2" id="KW-1185">Reference proteome</keyword>
<dbReference type="InterPro" id="IPR047114">
    <property type="entry name" value="YciF"/>
</dbReference>